<protein>
    <submittedName>
        <fullName evidence="1">Uncharacterized protein</fullName>
    </submittedName>
</protein>
<dbReference type="Proteomes" id="UP001055879">
    <property type="component" value="Linkage Group LG18"/>
</dbReference>
<organism evidence="1 2">
    <name type="scientific">Arctium lappa</name>
    <name type="common">Greater burdock</name>
    <name type="synonym">Lappa major</name>
    <dbReference type="NCBI Taxonomy" id="4217"/>
    <lineage>
        <taxon>Eukaryota</taxon>
        <taxon>Viridiplantae</taxon>
        <taxon>Streptophyta</taxon>
        <taxon>Embryophyta</taxon>
        <taxon>Tracheophyta</taxon>
        <taxon>Spermatophyta</taxon>
        <taxon>Magnoliopsida</taxon>
        <taxon>eudicotyledons</taxon>
        <taxon>Gunneridae</taxon>
        <taxon>Pentapetalae</taxon>
        <taxon>asterids</taxon>
        <taxon>campanulids</taxon>
        <taxon>Asterales</taxon>
        <taxon>Asteraceae</taxon>
        <taxon>Carduoideae</taxon>
        <taxon>Cardueae</taxon>
        <taxon>Arctiinae</taxon>
        <taxon>Arctium</taxon>
    </lineage>
</organism>
<evidence type="ECO:0000313" key="2">
    <source>
        <dbReference type="Proteomes" id="UP001055879"/>
    </source>
</evidence>
<name>A0ACB8XFA0_ARCLA</name>
<evidence type="ECO:0000313" key="1">
    <source>
        <dbReference type="EMBL" id="KAI3665408.1"/>
    </source>
</evidence>
<gene>
    <name evidence="1" type="ORF">L6452_44035</name>
</gene>
<accession>A0ACB8XFA0</accession>
<sequence length="157" mass="17725">MHAPPTPKPYVTFLDADLQSFPYSTPAQTTLRYPISSAIIGCEVGFINDKRWRAYLSKSKKRKRDQIVKNVVDYPVQVIVSMDWPHVTRYKLLVSAQLQCHESLRIFTQHILMHGLILANLISGAIEDRIGHENGRKPGEVDSRGLVRGFRVAAQAA</sequence>
<comment type="caution">
    <text evidence="1">The sequence shown here is derived from an EMBL/GenBank/DDBJ whole genome shotgun (WGS) entry which is preliminary data.</text>
</comment>
<reference evidence="1 2" key="2">
    <citation type="journal article" date="2022" name="Mol. Ecol. Resour.">
        <title>The genomes of chicory, endive, great burdock and yacon provide insights into Asteraceae paleo-polyploidization history and plant inulin production.</title>
        <authorList>
            <person name="Fan W."/>
            <person name="Wang S."/>
            <person name="Wang H."/>
            <person name="Wang A."/>
            <person name="Jiang F."/>
            <person name="Liu H."/>
            <person name="Zhao H."/>
            <person name="Xu D."/>
            <person name="Zhang Y."/>
        </authorList>
    </citation>
    <scope>NUCLEOTIDE SEQUENCE [LARGE SCALE GENOMIC DNA]</scope>
    <source>
        <strain evidence="2">cv. Niubang</strain>
    </source>
</reference>
<reference evidence="2" key="1">
    <citation type="journal article" date="2022" name="Mol. Ecol. Resour.">
        <title>The genomes of chicory, endive, great burdock and yacon provide insights into Asteraceae palaeo-polyploidization history and plant inulin production.</title>
        <authorList>
            <person name="Fan W."/>
            <person name="Wang S."/>
            <person name="Wang H."/>
            <person name="Wang A."/>
            <person name="Jiang F."/>
            <person name="Liu H."/>
            <person name="Zhao H."/>
            <person name="Xu D."/>
            <person name="Zhang Y."/>
        </authorList>
    </citation>
    <scope>NUCLEOTIDE SEQUENCE [LARGE SCALE GENOMIC DNA]</scope>
    <source>
        <strain evidence="2">cv. Niubang</strain>
    </source>
</reference>
<keyword evidence="2" id="KW-1185">Reference proteome</keyword>
<dbReference type="EMBL" id="CM042064">
    <property type="protein sequence ID" value="KAI3665408.1"/>
    <property type="molecule type" value="Genomic_DNA"/>
</dbReference>
<proteinExistence type="predicted"/>